<dbReference type="NCBIfam" id="TIGR01120">
    <property type="entry name" value="rpiB"/>
    <property type="match status" value="1"/>
</dbReference>
<dbReference type="NCBIfam" id="TIGR00689">
    <property type="entry name" value="rpiB_lacA_lacB"/>
    <property type="match status" value="1"/>
</dbReference>
<dbReference type="PANTHER" id="PTHR30345:SF0">
    <property type="entry name" value="DNA DAMAGE-REPAIR_TOLERATION PROTEIN DRT102"/>
    <property type="match status" value="1"/>
</dbReference>
<dbReference type="EMBL" id="WTPX01000096">
    <property type="protein sequence ID" value="NNJ26754.1"/>
    <property type="molecule type" value="Genomic_DNA"/>
</dbReference>
<dbReference type="RefSeq" id="WP_171188074.1">
    <property type="nucleotide sequence ID" value="NZ_WTPX01000096.1"/>
</dbReference>
<dbReference type="InterPro" id="IPR003500">
    <property type="entry name" value="RpiB_LacA_LacB"/>
</dbReference>
<gene>
    <name evidence="3" type="primary">ywlF</name>
    <name evidence="3" type="ORF">LzC2_28450</name>
</gene>
<name>A0ABX1VF77_9PLAN</name>
<dbReference type="GO" id="GO:0016853">
    <property type="term" value="F:isomerase activity"/>
    <property type="evidence" value="ECO:0007669"/>
    <property type="project" value="UniProtKB-KW"/>
</dbReference>
<evidence type="ECO:0000313" key="4">
    <source>
        <dbReference type="Proteomes" id="UP000609651"/>
    </source>
</evidence>
<evidence type="ECO:0000256" key="1">
    <source>
        <dbReference type="ARBA" id="ARBA00008754"/>
    </source>
</evidence>
<dbReference type="Gene3D" id="3.40.1400.10">
    <property type="entry name" value="Sugar-phosphate isomerase, RpiB/LacA/LacB"/>
    <property type="match status" value="1"/>
</dbReference>
<dbReference type="Pfam" id="PF02502">
    <property type="entry name" value="LacAB_rpiB"/>
    <property type="match status" value="1"/>
</dbReference>
<dbReference type="EC" id="5.3.1.-" evidence="3"/>
<keyword evidence="2 3" id="KW-0413">Isomerase</keyword>
<evidence type="ECO:0000313" key="3">
    <source>
        <dbReference type="EMBL" id="NNJ26754.1"/>
    </source>
</evidence>
<evidence type="ECO:0000256" key="2">
    <source>
        <dbReference type="ARBA" id="ARBA00023235"/>
    </source>
</evidence>
<protein>
    <submittedName>
        <fullName evidence="3">Sugar phosphate isomerase YwlF</fullName>
        <ecNumber evidence="3">5.3.1.-</ecNumber>
    </submittedName>
</protein>
<dbReference type="SUPFAM" id="SSF89623">
    <property type="entry name" value="Ribose/Galactose isomerase RpiB/AlsB"/>
    <property type="match status" value="1"/>
</dbReference>
<comment type="caution">
    <text evidence="3">The sequence shown here is derived from an EMBL/GenBank/DDBJ whole genome shotgun (WGS) entry which is preliminary data.</text>
</comment>
<dbReference type="NCBIfam" id="NF004051">
    <property type="entry name" value="PRK05571.1"/>
    <property type="match status" value="1"/>
</dbReference>
<dbReference type="PANTHER" id="PTHR30345">
    <property type="entry name" value="RIBOSE-5-PHOSPHATE ISOMERASE B"/>
    <property type="match status" value="1"/>
</dbReference>
<keyword evidence="4" id="KW-1185">Reference proteome</keyword>
<dbReference type="InterPro" id="IPR036569">
    <property type="entry name" value="RpiB_LacA_LacB_sf"/>
</dbReference>
<accession>A0ABX1VF77</accession>
<proteinExistence type="inferred from homology"/>
<dbReference type="PIRSF" id="PIRSF005384">
    <property type="entry name" value="RpiB_LacA_B"/>
    <property type="match status" value="1"/>
</dbReference>
<comment type="similarity">
    <text evidence="1">Belongs to the LacAB/RpiB family.</text>
</comment>
<reference evidence="3 4" key="1">
    <citation type="journal article" date="2020" name="Syst. Appl. Microbiol.">
        <title>Alienimonas chondri sp. nov., a novel planctomycete isolated from the biofilm of the red alga Chondrus crispus.</title>
        <authorList>
            <person name="Vitorino I."/>
            <person name="Albuquerque L."/>
            <person name="Wiegand S."/>
            <person name="Kallscheuer N."/>
            <person name="da Costa M.S."/>
            <person name="Lobo-da-Cunha A."/>
            <person name="Jogler C."/>
            <person name="Lage O.M."/>
        </authorList>
    </citation>
    <scope>NUCLEOTIDE SEQUENCE [LARGE SCALE GENOMIC DNA]</scope>
    <source>
        <strain evidence="3 4">LzC2</strain>
    </source>
</reference>
<dbReference type="InterPro" id="IPR004785">
    <property type="entry name" value="RpiB"/>
</dbReference>
<organism evidence="3 4">
    <name type="scientific">Alienimonas chondri</name>
    <dbReference type="NCBI Taxonomy" id="2681879"/>
    <lineage>
        <taxon>Bacteria</taxon>
        <taxon>Pseudomonadati</taxon>
        <taxon>Planctomycetota</taxon>
        <taxon>Planctomycetia</taxon>
        <taxon>Planctomycetales</taxon>
        <taxon>Planctomycetaceae</taxon>
        <taxon>Alienimonas</taxon>
    </lineage>
</organism>
<sequence length="146" mass="15608">MKIALGTDHAGFALKEAVKALLIAAGHEVDDCGTDSTESVDYPDFIVPAARKVQSGACDRAVVFGGSGNGEAMAANRLRGVRCALCWNIETAALARRHNDANCLSLGARQVSEEEGLKIVAVWLTEDFEGGRHERRIEKLDTIDPG</sequence>
<dbReference type="Proteomes" id="UP000609651">
    <property type="component" value="Unassembled WGS sequence"/>
</dbReference>